<dbReference type="AlphaFoldDB" id="F1TDT5"/>
<protein>
    <submittedName>
        <fullName evidence="1">Stage II sporulation protein R</fullName>
    </submittedName>
</protein>
<reference evidence="1" key="1">
    <citation type="submission" date="2009-07" db="EMBL/GenBank/DDBJ databases">
        <authorList>
            <consortium name="US DOE Joint Genome Institute (JGI-PGF)"/>
            <person name="Lucas S."/>
            <person name="Copeland A."/>
            <person name="Lapidus A."/>
            <person name="Glavina del Rio T."/>
            <person name="Tice H."/>
            <person name="Bruce D."/>
            <person name="Goodwin L."/>
            <person name="Pitluck S."/>
            <person name="Larimer F."/>
            <person name="Land M.L."/>
            <person name="Mouttaki H."/>
            <person name="He Z."/>
            <person name="Zhou J."/>
            <person name="Hemme C.L."/>
        </authorList>
    </citation>
    <scope>NUCLEOTIDE SEQUENCE [LARGE SCALE GENOMIC DNA]</scope>
    <source>
        <strain evidence="1">DSM 2782</strain>
    </source>
</reference>
<gene>
    <name evidence="1" type="ORF">Cpap_1964</name>
</gene>
<dbReference type="eggNOG" id="ENOG5031K93">
    <property type="taxonomic scope" value="Bacteria"/>
</dbReference>
<reference evidence="1" key="2">
    <citation type="submission" date="2011-01" db="EMBL/GenBank/DDBJ databases">
        <title>The Non-contiguous Finished genome of Clostridium papyrosolvens.</title>
        <authorList>
            <person name="Lucas S."/>
            <person name="Copeland A."/>
            <person name="Lapidus A."/>
            <person name="Cheng J.-F."/>
            <person name="Goodwin L."/>
            <person name="Pitluck S."/>
            <person name="Misra M."/>
            <person name="Chertkov O."/>
            <person name="Detter J.C."/>
            <person name="Han C."/>
            <person name="Tapia R."/>
            <person name="Land M."/>
            <person name="Hauser L."/>
            <person name="Kyrpides N."/>
            <person name="Ivanova N."/>
            <person name="Pagani I."/>
            <person name="Mouttaki H."/>
            <person name="He Z."/>
            <person name="Zhou J."/>
            <person name="Hemme C.L."/>
            <person name="Woyke T."/>
        </authorList>
    </citation>
    <scope>NUCLEOTIDE SEQUENCE [LARGE SCALE GENOMIC DNA]</scope>
    <source>
        <strain evidence="1">DSM 2782</strain>
    </source>
</reference>
<sequence>MNKGLSLKTNNTLKVCITVAILIVLSLWLLSYTYAEDVNAGLSENLVRLHVIANSDSKSDQALKLKVRDAIIEYMKDKLSASQDIDQTKKIINENLLNIENISKDVIKKNNSDYSVKASLGNYNFPTKTYGDIALPAGEYQALRVVIGEGTGANWWCVLFPPLCFIDATHGTIPDSVKKGLKTSLSAEEYKLITTSDEEIPVKIKFKLVEFLEGSKVKLSGVINKMFN</sequence>
<dbReference type="STRING" id="588581.Cpap_1964"/>
<organism evidence="1 2">
    <name type="scientific">Ruminiclostridium papyrosolvens DSM 2782</name>
    <dbReference type="NCBI Taxonomy" id="588581"/>
    <lineage>
        <taxon>Bacteria</taxon>
        <taxon>Bacillati</taxon>
        <taxon>Bacillota</taxon>
        <taxon>Clostridia</taxon>
        <taxon>Eubacteriales</taxon>
        <taxon>Oscillospiraceae</taxon>
        <taxon>Ruminiclostridium</taxon>
    </lineage>
</organism>
<keyword evidence="2" id="KW-1185">Reference proteome</keyword>
<proteinExistence type="predicted"/>
<comment type="caution">
    <text evidence="1">The sequence shown here is derived from an EMBL/GenBank/DDBJ whole genome shotgun (WGS) entry which is preliminary data.</text>
</comment>
<dbReference type="OrthoDB" id="9793324at2"/>
<dbReference type="InterPro" id="IPR014202">
    <property type="entry name" value="Spore_II_R"/>
</dbReference>
<evidence type="ECO:0000313" key="2">
    <source>
        <dbReference type="Proteomes" id="UP000003860"/>
    </source>
</evidence>
<dbReference type="Proteomes" id="UP000003860">
    <property type="component" value="Unassembled WGS sequence"/>
</dbReference>
<name>F1TDT5_9FIRM</name>
<dbReference type="EMBL" id="ACXX02000008">
    <property type="protein sequence ID" value="EGD47381.1"/>
    <property type="molecule type" value="Genomic_DNA"/>
</dbReference>
<evidence type="ECO:0000313" key="1">
    <source>
        <dbReference type="EMBL" id="EGD47381.1"/>
    </source>
</evidence>
<accession>F1TDT5</accession>
<dbReference type="Pfam" id="PF09551">
    <property type="entry name" value="Spore_II_R"/>
    <property type="match status" value="1"/>
</dbReference>
<dbReference type="NCBIfam" id="TIGR02837">
    <property type="entry name" value="spore_II_R"/>
    <property type="match status" value="1"/>
</dbReference>
<dbReference type="RefSeq" id="WP_004619817.1">
    <property type="nucleotide sequence ID" value="NZ_ACXX02000008.1"/>
</dbReference>